<dbReference type="OrthoDB" id="3562262at2759"/>
<feature type="non-terminal residue" evidence="1">
    <location>
        <position position="1"/>
    </location>
</feature>
<reference evidence="1" key="1">
    <citation type="journal article" date="2020" name="Stud. Mycol.">
        <title>101 Dothideomycetes genomes: a test case for predicting lifestyles and emergence of pathogens.</title>
        <authorList>
            <person name="Haridas S."/>
            <person name="Albert R."/>
            <person name="Binder M."/>
            <person name="Bloem J."/>
            <person name="Labutti K."/>
            <person name="Salamov A."/>
            <person name="Andreopoulos B."/>
            <person name="Baker S."/>
            <person name="Barry K."/>
            <person name="Bills G."/>
            <person name="Bluhm B."/>
            <person name="Cannon C."/>
            <person name="Castanera R."/>
            <person name="Culley D."/>
            <person name="Daum C."/>
            <person name="Ezra D."/>
            <person name="Gonzalez J."/>
            <person name="Henrissat B."/>
            <person name="Kuo A."/>
            <person name="Liang C."/>
            <person name="Lipzen A."/>
            <person name="Lutzoni F."/>
            <person name="Magnuson J."/>
            <person name="Mondo S."/>
            <person name="Nolan M."/>
            <person name="Ohm R."/>
            <person name="Pangilinan J."/>
            <person name="Park H.-J."/>
            <person name="Ramirez L."/>
            <person name="Alfaro M."/>
            <person name="Sun H."/>
            <person name="Tritt A."/>
            <person name="Yoshinaga Y."/>
            <person name="Zwiers L.-H."/>
            <person name="Turgeon B."/>
            <person name="Goodwin S."/>
            <person name="Spatafora J."/>
            <person name="Crous P."/>
            <person name="Grigoriev I."/>
        </authorList>
    </citation>
    <scope>NUCLEOTIDE SEQUENCE</scope>
    <source>
        <strain evidence="1">CBS 480.64</strain>
    </source>
</reference>
<evidence type="ECO:0000313" key="1">
    <source>
        <dbReference type="EMBL" id="KAF2859389.1"/>
    </source>
</evidence>
<dbReference type="EMBL" id="MU005993">
    <property type="protein sequence ID" value="KAF2859389.1"/>
    <property type="molecule type" value="Genomic_DNA"/>
</dbReference>
<proteinExistence type="predicted"/>
<dbReference type="Proteomes" id="UP000799421">
    <property type="component" value="Unassembled WGS sequence"/>
</dbReference>
<name>A0A6A7BXF2_9PEZI</name>
<accession>A0A6A7BXF2</accession>
<protein>
    <submittedName>
        <fullName evidence="1">Uncharacterized protein</fullName>
    </submittedName>
</protein>
<keyword evidence="2" id="KW-1185">Reference proteome</keyword>
<sequence>IPRSRITNEVNGKNTDHRCEKSRLVDERYSNGGKKMVLTQSPAIQRLSLSQHFLDRGFNYGFETSSKHTLDPKPSCSTRLWPTFLSRFASSIHKAG</sequence>
<organism evidence="1 2">
    <name type="scientific">Piedraia hortae CBS 480.64</name>
    <dbReference type="NCBI Taxonomy" id="1314780"/>
    <lineage>
        <taxon>Eukaryota</taxon>
        <taxon>Fungi</taxon>
        <taxon>Dikarya</taxon>
        <taxon>Ascomycota</taxon>
        <taxon>Pezizomycotina</taxon>
        <taxon>Dothideomycetes</taxon>
        <taxon>Dothideomycetidae</taxon>
        <taxon>Capnodiales</taxon>
        <taxon>Piedraiaceae</taxon>
        <taxon>Piedraia</taxon>
    </lineage>
</organism>
<dbReference type="AlphaFoldDB" id="A0A6A7BXF2"/>
<gene>
    <name evidence="1" type="ORF">K470DRAFT_219192</name>
</gene>
<evidence type="ECO:0000313" key="2">
    <source>
        <dbReference type="Proteomes" id="UP000799421"/>
    </source>
</evidence>